<proteinExistence type="predicted"/>
<gene>
    <name evidence="3" type="ORF">EOT04_00665</name>
</gene>
<reference evidence="3" key="1">
    <citation type="submission" date="2019-01" db="EMBL/GenBank/DDBJ databases">
        <title>Genomic signatures and co-occurrence patterns of the ultra-small Saccharimodia (Patescibacteria phylum) suggest a symbiotic lifestyle.</title>
        <authorList>
            <person name="Lemos L."/>
            <person name="Medeiros J."/>
            <person name="Andreote F."/>
            <person name="Fernandes G."/>
            <person name="Varani A."/>
            <person name="Oliveira G."/>
            <person name="Pylro V."/>
        </authorList>
    </citation>
    <scope>NUCLEOTIDE SEQUENCE [LARGE SCALE GENOMIC DNA]</scope>
    <source>
        <strain evidence="3">AMD01</strain>
    </source>
</reference>
<dbReference type="EMBL" id="SCKW01000004">
    <property type="protein sequence ID" value="RWZ79680.1"/>
    <property type="molecule type" value="Genomic_DNA"/>
</dbReference>
<comment type="caution">
    <text evidence="3">The sequence shown here is derived from an EMBL/GenBank/DDBJ whole genome shotgun (WGS) entry which is preliminary data.</text>
</comment>
<keyword evidence="2" id="KW-0812">Transmembrane</keyword>
<feature type="compositionally biased region" description="Pro residues" evidence="1">
    <location>
        <begin position="167"/>
        <end position="177"/>
    </location>
</feature>
<dbReference type="Proteomes" id="UP000289269">
    <property type="component" value="Unassembled WGS sequence"/>
</dbReference>
<feature type="region of interest" description="Disordered" evidence="1">
    <location>
        <begin position="160"/>
        <end position="200"/>
    </location>
</feature>
<evidence type="ECO:0000313" key="3">
    <source>
        <dbReference type="EMBL" id="RWZ79680.1"/>
    </source>
</evidence>
<feature type="compositionally biased region" description="Low complexity" evidence="1">
    <location>
        <begin position="23"/>
        <end position="32"/>
    </location>
</feature>
<name>A0A4Q0AJV9_9BACT</name>
<keyword evidence="2" id="KW-0472">Membrane</keyword>
<protein>
    <submittedName>
        <fullName evidence="3">Uncharacterized protein</fullName>
    </submittedName>
</protein>
<evidence type="ECO:0000313" key="4">
    <source>
        <dbReference type="Proteomes" id="UP000289269"/>
    </source>
</evidence>
<evidence type="ECO:0000256" key="1">
    <source>
        <dbReference type="SAM" id="MobiDB-lite"/>
    </source>
</evidence>
<feature type="region of interest" description="Disordered" evidence="1">
    <location>
        <begin position="102"/>
        <end position="136"/>
    </location>
</feature>
<feature type="region of interest" description="Disordered" evidence="1">
    <location>
        <begin position="23"/>
        <end position="55"/>
    </location>
</feature>
<accession>A0A4Q0AJV9</accession>
<feature type="transmembrane region" description="Helical" evidence="2">
    <location>
        <begin position="137"/>
        <end position="156"/>
    </location>
</feature>
<feature type="compositionally biased region" description="Low complexity" evidence="1">
    <location>
        <begin position="178"/>
        <end position="200"/>
    </location>
</feature>
<dbReference type="AlphaFoldDB" id="A0A4Q0AJV9"/>
<evidence type="ECO:0000256" key="2">
    <source>
        <dbReference type="SAM" id="Phobius"/>
    </source>
</evidence>
<sequence>MFERRQRTTIAGGESFGDRLARAAEMARQQQRTGDIGQMTDTVPQVPRQRQGAAVNGDTASVIEAVKPPSPFDGLEVVGMVVEDDRLIKVYGRPEYQADAPADAVYSEPLAEPEAVKTDDSAESADKEARRPAGRRMAARSAVTMLALMGFAAVSIQGTSYSSRPAPAKPAPAPSPQEPSAGSSPSPANQPSVAQSPEAASPAAPVAVNFKVDGSKWKECVPVGEQATVNATAISSWDIPTSNGKVKLELPRNPVTAGAVLKLQLCPGPESAFSAVEQNNRTKLRIDWGKILPSVQFDEKSAKLINPLASLSPAAKEAILLGVPNATDRSLGVFAAEAPNVAKAMRVLSVQESEKANKCGKVLDDMARSAILSEVVPKVLQGNGLTPLSISLIETIDTNRLPSWSSAYAGQTGWLANDPGRPFELQPVSSGCAVQKKTIYQ</sequence>
<keyword evidence="4" id="KW-1185">Reference proteome</keyword>
<organism evidence="3 4">
    <name type="scientific">Candidatus Chaera renei</name>
    <dbReference type="NCBI Taxonomy" id="2506947"/>
    <lineage>
        <taxon>Bacteria</taxon>
        <taxon>Candidatus Saccharimonadota</taxon>
        <taxon>Candidatus Saccharimonadia</taxon>
        <taxon>Candidatus Saccharimonadales</taxon>
        <taxon>Candidatus Saccharimonadaceae</taxon>
        <taxon>Candidatus Chaera</taxon>
    </lineage>
</organism>
<feature type="compositionally biased region" description="Basic and acidic residues" evidence="1">
    <location>
        <begin position="114"/>
        <end position="131"/>
    </location>
</feature>
<keyword evidence="2" id="KW-1133">Transmembrane helix</keyword>